<dbReference type="InterPro" id="IPR052548">
    <property type="entry name" value="Type_VII_TA_antitoxin"/>
</dbReference>
<evidence type="ECO:0000313" key="3">
    <source>
        <dbReference type="EMBL" id="MBB5065255.1"/>
    </source>
</evidence>
<dbReference type="CDD" id="cd05403">
    <property type="entry name" value="NT_KNTase_like"/>
    <property type="match status" value="1"/>
</dbReference>
<dbReference type="EMBL" id="JACHIO010000015">
    <property type="protein sequence ID" value="MBB5065255.1"/>
    <property type="molecule type" value="Genomic_DNA"/>
</dbReference>
<evidence type="ECO:0000313" key="4">
    <source>
        <dbReference type="Proteomes" id="UP000584867"/>
    </source>
</evidence>
<keyword evidence="3" id="KW-0808">Transferase</keyword>
<feature type="compositionally biased region" description="Polar residues" evidence="1">
    <location>
        <begin position="126"/>
        <end position="135"/>
    </location>
</feature>
<dbReference type="Gene3D" id="3.30.460.10">
    <property type="entry name" value="Beta Polymerase, domain 2"/>
    <property type="match status" value="1"/>
</dbReference>
<organism evidence="3 4">
    <name type="scientific">Granulicella mallensis</name>
    <dbReference type="NCBI Taxonomy" id="940614"/>
    <lineage>
        <taxon>Bacteria</taxon>
        <taxon>Pseudomonadati</taxon>
        <taxon>Acidobacteriota</taxon>
        <taxon>Terriglobia</taxon>
        <taxon>Terriglobales</taxon>
        <taxon>Acidobacteriaceae</taxon>
        <taxon>Granulicella</taxon>
    </lineage>
</organism>
<dbReference type="GO" id="GO:0016740">
    <property type="term" value="F:transferase activity"/>
    <property type="evidence" value="ECO:0007669"/>
    <property type="project" value="UniProtKB-KW"/>
</dbReference>
<evidence type="ECO:0000259" key="2">
    <source>
        <dbReference type="Pfam" id="PF18765"/>
    </source>
</evidence>
<gene>
    <name evidence="3" type="ORF">HDF15_003618</name>
</gene>
<dbReference type="PANTHER" id="PTHR33933:SF3">
    <property type="entry name" value="PROTEIN ADENYLYLTRANSFERASE MJ0604-RELATED"/>
    <property type="match status" value="1"/>
</dbReference>
<sequence>MAVSTQPVAARVPPVSDWGVTEERVEEAVRRIIEAADPLRIVVFGSRARGDHRADSDLDLAVMVESLEDTQKVTYHTLEGRRMSVDLLVYSRERHEKFCRSINSVHSYIDREGVVLYERNANRSPSRTAIAQVSGRSRVPELSAA</sequence>
<protein>
    <submittedName>
        <fullName evidence="3">Putative nucleotidyltransferase</fullName>
    </submittedName>
</protein>
<evidence type="ECO:0000256" key="1">
    <source>
        <dbReference type="SAM" id="MobiDB-lite"/>
    </source>
</evidence>
<dbReference type="SUPFAM" id="SSF81301">
    <property type="entry name" value="Nucleotidyltransferase"/>
    <property type="match status" value="1"/>
</dbReference>
<comment type="caution">
    <text evidence="3">The sequence shown here is derived from an EMBL/GenBank/DDBJ whole genome shotgun (WGS) entry which is preliminary data.</text>
</comment>
<dbReference type="InterPro" id="IPR041633">
    <property type="entry name" value="Polbeta"/>
</dbReference>
<dbReference type="AlphaFoldDB" id="A0A7W8EC49"/>
<dbReference type="Proteomes" id="UP000584867">
    <property type="component" value="Unassembled WGS sequence"/>
</dbReference>
<feature type="domain" description="Polymerase beta nucleotidyltransferase" evidence="2">
    <location>
        <begin position="36"/>
        <end position="120"/>
    </location>
</feature>
<dbReference type="RefSeq" id="WP_184257794.1">
    <property type="nucleotide sequence ID" value="NZ_JACHIO010000015.1"/>
</dbReference>
<proteinExistence type="predicted"/>
<reference evidence="3 4" key="1">
    <citation type="submission" date="2020-08" db="EMBL/GenBank/DDBJ databases">
        <title>Genomic Encyclopedia of Type Strains, Phase IV (KMG-V): Genome sequencing to study the core and pangenomes of soil and plant-associated prokaryotes.</title>
        <authorList>
            <person name="Whitman W."/>
        </authorList>
    </citation>
    <scope>NUCLEOTIDE SEQUENCE [LARGE SCALE GENOMIC DNA]</scope>
    <source>
        <strain evidence="3 4">X5P3</strain>
    </source>
</reference>
<dbReference type="InterPro" id="IPR043519">
    <property type="entry name" value="NT_sf"/>
</dbReference>
<dbReference type="Pfam" id="PF18765">
    <property type="entry name" value="Polbeta"/>
    <property type="match status" value="1"/>
</dbReference>
<accession>A0A7W8EC49</accession>
<feature type="region of interest" description="Disordered" evidence="1">
    <location>
        <begin position="126"/>
        <end position="145"/>
    </location>
</feature>
<dbReference type="PANTHER" id="PTHR33933">
    <property type="entry name" value="NUCLEOTIDYLTRANSFERASE"/>
    <property type="match status" value="1"/>
</dbReference>
<name>A0A7W8EC49_9BACT</name>